<evidence type="ECO:0000256" key="6">
    <source>
        <dbReference type="ARBA" id="ARBA00023125"/>
    </source>
</evidence>
<feature type="domain" description="Fe/B12 periplasmic-binding" evidence="9">
    <location>
        <begin position="384"/>
        <end position="647"/>
    </location>
</feature>
<keyword evidence="5" id="KW-0805">Transcription regulation</keyword>
<evidence type="ECO:0000313" key="11">
    <source>
        <dbReference type="Proteomes" id="UP001596028"/>
    </source>
</evidence>
<evidence type="ECO:0000256" key="5">
    <source>
        <dbReference type="ARBA" id="ARBA00023015"/>
    </source>
</evidence>
<dbReference type="Proteomes" id="UP001596028">
    <property type="component" value="Unassembled WGS sequence"/>
</dbReference>
<dbReference type="InterPro" id="IPR018060">
    <property type="entry name" value="HTH_AraC"/>
</dbReference>
<comment type="caution">
    <text evidence="10">The sequence shown here is derived from an EMBL/GenBank/DDBJ whole genome shotgun (WGS) entry which is preliminary data.</text>
</comment>
<dbReference type="InterPro" id="IPR002491">
    <property type="entry name" value="ABC_transptr_periplasmic_BD"/>
</dbReference>
<name>A0ABV9FFR2_9BACL</name>
<feature type="domain" description="HTH araC/xylS-type" evidence="8">
    <location>
        <begin position="175"/>
        <end position="273"/>
    </location>
</feature>
<dbReference type="SUPFAM" id="SSF53807">
    <property type="entry name" value="Helical backbone' metal receptor"/>
    <property type="match status" value="1"/>
</dbReference>
<dbReference type="Pfam" id="PF01497">
    <property type="entry name" value="Peripla_BP_2"/>
    <property type="match status" value="1"/>
</dbReference>
<accession>A0ABV9FFR2</accession>
<comment type="similarity">
    <text evidence="2">Belongs to the bacterial solute-binding protein 8 family.</text>
</comment>
<keyword evidence="3" id="KW-0813">Transport</keyword>
<dbReference type="PROSITE" id="PS01124">
    <property type="entry name" value="HTH_ARAC_FAMILY_2"/>
    <property type="match status" value="1"/>
</dbReference>
<dbReference type="InterPro" id="IPR051313">
    <property type="entry name" value="Bact_iron-sidero_bind"/>
</dbReference>
<dbReference type="PROSITE" id="PS00041">
    <property type="entry name" value="HTH_ARAC_FAMILY_1"/>
    <property type="match status" value="1"/>
</dbReference>
<comment type="subcellular location">
    <subcellularLocation>
        <location evidence="1">Cell envelope</location>
    </subcellularLocation>
</comment>
<dbReference type="InterPro" id="IPR009057">
    <property type="entry name" value="Homeodomain-like_sf"/>
</dbReference>
<keyword evidence="7" id="KW-0804">Transcription</keyword>
<dbReference type="RefSeq" id="WP_378100196.1">
    <property type="nucleotide sequence ID" value="NZ_JBHSEP010000019.1"/>
</dbReference>
<gene>
    <name evidence="10" type="ORF">ACFO3S_21280</name>
</gene>
<evidence type="ECO:0000259" key="8">
    <source>
        <dbReference type="PROSITE" id="PS01124"/>
    </source>
</evidence>
<dbReference type="PROSITE" id="PS50983">
    <property type="entry name" value="FE_B12_PBP"/>
    <property type="match status" value="1"/>
</dbReference>
<evidence type="ECO:0000256" key="4">
    <source>
        <dbReference type="ARBA" id="ARBA00022729"/>
    </source>
</evidence>
<dbReference type="Gene3D" id="3.40.50.1980">
    <property type="entry name" value="Nitrogenase molybdenum iron protein domain"/>
    <property type="match status" value="2"/>
</dbReference>
<evidence type="ECO:0000256" key="1">
    <source>
        <dbReference type="ARBA" id="ARBA00004196"/>
    </source>
</evidence>
<evidence type="ECO:0000256" key="3">
    <source>
        <dbReference type="ARBA" id="ARBA00022448"/>
    </source>
</evidence>
<dbReference type="SUPFAM" id="SSF46689">
    <property type="entry name" value="Homeodomain-like"/>
    <property type="match status" value="2"/>
</dbReference>
<evidence type="ECO:0000259" key="9">
    <source>
        <dbReference type="PROSITE" id="PS50983"/>
    </source>
</evidence>
<dbReference type="Gene3D" id="1.10.10.60">
    <property type="entry name" value="Homeodomain-like"/>
    <property type="match status" value="1"/>
</dbReference>
<dbReference type="Pfam" id="PF12833">
    <property type="entry name" value="HTH_18"/>
    <property type="match status" value="1"/>
</dbReference>
<keyword evidence="4" id="KW-0732">Signal</keyword>
<sequence length="648" mass="73493">MVEQQIELWNRASIHILDVRHVVVDTVQAEYSYKFPASAYVVVMRGKGDARLLHNKYTLRPLQVFHGAKGATLTIRIEEPLELGLILYRAWLTLSDHYRRFRVPDLENPFRLSYALIPRYPLDTYSKVRTMLEEWQAGTPLARFHVKSMFLSLVHEWMAQLQQQPHDTLEPNLVEQAIRYMCDHIQEPISLDQLANRLSCSSRHLAKRFQQQLQASPIQVLTRIRLTKAVQYLCDTEVSLQEIATRIGYVHAFTLHKVFKKHIGLSPGLFRQRWLEGKPLPKWPIVRSDSDIVEHFSSPYNDNDYQNHFMERKRETYLNKNATLSVSTLLLCLALLTGACAGSGPSNAGDASPAVSSLAASTEGATRIVSTINGEIEIPVKPERIIGVPIEYRELLHALGVKPVAAQNNNEDFPSYLAADFQDVIKLGGGIELPFEVMLSANPDLIVASSWAARESFDSLNKIAPTVVLEDTDWRSTLPMMAEVLNKQEEADRVLAEYDAAVSAARQRLQEIVGSQTVMMLQVKGKDYQVIGMKNGRAQILYHELGLQPPNGDLQEESQLVVSMEKIPEFDPDYILLQLFDEEEESRKAFDELMNHPVFQNMKAFKNNHVFPVGLDNGGREWHLFSFSPQANLHGIQEIVAAFENSNK</sequence>
<evidence type="ECO:0000256" key="2">
    <source>
        <dbReference type="ARBA" id="ARBA00008814"/>
    </source>
</evidence>
<proteinExistence type="inferred from homology"/>
<protein>
    <submittedName>
        <fullName evidence="10">ABC transporter substrate-binding protein</fullName>
    </submittedName>
</protein>
<reference evidence="11" key="1">
    <citation type="journal article" date="2019" name="Int. J. Syst. Evol. Microbiol.">
        <title>The Global Catalogue of Microorganisms (GCM) 10K type strain sequencing project: providing services to taxonomists for standard genome sequencing and annotation.</title>
        <authorList>
            <consortium name="The Broad Institute Genomics Platform"/>
            <consortium name="The Broad Institute Genome Sequencing Center for Infectious Disease"/>
            <person name="Wu L."/>
            <person name="Ma J."/>
        </authorList>
    </citation>
    <scope>NUCLEOTIDE SEQUENCE [LARGE SCALE GENOMIC DNA]</scope>
    <source>
        <strain evidence="11">CCUG 49571</strain>
    </source>
</reference>
<dbReference type="PANTHER" id="PTHR30532:SF1">
    <property type="entry name" value="IRON(3+)-HYDROXAMATE-BINDING PROTEIN FHUD"/>
    <property type="match status" value="1"/>
</dbReference>
<organism evidence="10 11">
    <name type="scientific">Cohnella hongkongensis</name>
    <dbReference type="NCBI Taxonomy" id="178337"/>
    <lineage>
        <taxon>Bacteria</taxon>
        <taxon>Bacillati</taxon>
        <taxon>Bacillota</taxon>
        <taxon>Bacilli</taxon>
        <taxon>Bacillales</taxon>
        <taxon>Paenibacillaceae</taxon>
        <taxon>Cohnella</taxon>
    </lineage>
</organism>
<evidence type="ECO:0000313" key="10">
    <source>
        <dbReference type="EMBL" id="MFC4600791.1"/>
    </source>
</evidence>
<dbReference type="InterPro" id="IPR018062">
    <property type="entry name" value="HTH_AraC-typ_CS"/>
</dbReference>
<evidence type="ECO:0000256" key="7">
    <source>
        <dbReference type="ARBA" id="ARBA00023163"/>
    </source>
</evidence>
<dbReference type="EMBL" id="JBHSEP010000019">
    <property type="protein sequence ID" value="MFC4600791.1"/>
    <property type="molecule type" value="Genomic_DNA"/>
</dbReference>
<dbReference type="PANTHER" id="PTHR30532">
    <property type="entry name" value="IRON III DICITRATE-BINDING PERIPLASMIC PROTEIN"/>
    <property type="match status" value="1"/>
</dbReference>
<keyword evidence="6" id="KW-0238">DNA-binding</keyword>
<keyword evidence="11" id="KW-1185">Reference proteome</keyword>
<dbReference type="SMART" id="SM00342">
    <property type="entry name" value="HTH_ARAC"/>
    <property type="match status" value="1"/>
</dbReference>